<dbReference type="AlphaFoldDB" id="A0A0P1GJ17"/>
<name>A0A0P1GJ17_9RHOB</name>
<evidence type="ECO:0000259" key="2">
    <source>
        <dbReference type="Pfam" id="PF07143"/>
    </source>
</evidence>
<dbReference type="RefSeq" id="WP_058291589.1">
    <property type="nucleotide sequence ID" value="NZ_CYSD01000042.1"/>
</dbReference>
<dbReference type="PANTHER" id="PTHR38591">
    <property type="entry name" value="HYDROLASE"/>
    <property type="match status" value="1"/>
</dbReference>
<organism evidence="3 4">
    <name type="scientific">Tritonibacter multivorans</name>
    <dbReference type="NCBI Taxonomy" id="928856"/>
    <lineage>
        <taxon>Bacteria</taxon>
        <taxon>Pseudomonadati</taxon>
        <taxon>Pseudomonadota</taxon>
        <taxon>Alphaproteobacteria</taxon>
        <taxon>Rhodobacterales</taxon>
        <taxon>Paracoccaceae</taxon>
        <taxon>Tritonibacter</taxon>
    </lineage>
</organism>
<protein>
    <submittedName>
        <fullName evidence="3">Putative secreted hydrolase</fullName>
    </submittedName>
</protein>
<feature type="chain" id="PRO_5006063490" evidence="1">
    <location>
        <begin position="19"/>
        <end position="352"/>
    </location>
</feature>
<keyword evidence="3" id="KW-0378">Hydrolase</keyword>
<reference evidence="3 4" key="1">
    <citation type="submission" date="2015-09" db="EMBL/GenBank/DDBJ databases">
        <authorList>
            <consortium name="Swine Surveillance"/>
        </authorList>
    </citation>
    <scope>NUCLEOTIDE SEQUENCE [LARGE SCALE GENOMIC DNA]</scope>
    <source>
        <strain evidence="3 4">CECT 7557</strain>
    </source>
</reference>
<feature type="signal peptide" evidence="1">
    <location>
        <begin position="1"/>
        <end position="18"/>
    </location>
</feature>
<gene>
    <name evidence="3" type="ORF">TRM7557_03637</name>
</gene>
<dbReference type="InterPro" id="IPR010791">
    <property type="entry name" value="AttH_dom"/>
</dbReference>
<evidence type="ECO:0000256" key="1">
    <source>
        <dbReference type="SAM" id="SignalP"/>
    </source>
</evidence>
<dbReference type="Gene3D" id="2.40.370.10">
    <property type="entry name" value="AttH-like domain"/>
    <property type="match status" value="2"/>
</dbReference>
<sequence length="352" mass="38072">MIARLCGVFLALATPVLGQGYAGLGSEAEGFAVPEPTYELSFPRDHGAHPDYRIEWWYITANLQDAAGRPFGIQWTLFRSALAPQTASGWNSPQIWMAHAAVTGQSFHIAAEKFARGGIGQAGVTAAPFAAWIDSWQLAAQEPVAGFDKLNLAAETDEFSYDLTLTAQGPLVFHGDRGYSVKSSAGQASHYYSQPKYEVAGTLRLPEGPVTVTGTAWLDREWSSQPLAADQAGWDWFSLSFDSGDQLMGFVLRGATEDFTSGTWITADGAATPLANGAFTAEPLRTVPTDKGDIPALWRVKVPEFSVDLEVEVLNPAAWMDLSFSYWEGPVRVSGSHHGVGYLEMTGRNTSE</sequence>
<dbReference type="InterPro" id="IPR023374">
    <property type="entry name" value="AttH-like_dom_sf"/>
</dbReference>
<dbReference type="OrthoDB" id="9770826at2"/>
<feature type="domain" description="AttH" evidence="2">
    <location>
        <begin position="54"/>
        <end position="224"/>
    </location>
</feature>
<dbReference type="Pfam" id="PF17186">
    <property type="entry name" value="Lipocalin_9"/>
    <property type="match status" value="1"/>
</dbReference>
<dbReference type="STRING" id="928856.SAMN04488049_102474"/>
<keyword evidence="4" id="KW-1185">Reference proteome</keyword>
<dbReference type="Proteomes" id="UP000052022">
    <property type="component" value="Unassembled WGS sequence"/>
</dbReference>
<evidence type="ECO:0000313" key="3">
    <source>
        <dbReference type="EMBL" id="CUH81842.1"/>
    </source>
</evidence>
<keyword evidence="1" id="KW-0732">Signal</keyword>
<evidence type="ECO:0000313" key="4">
    <source>
        <dbReference type="Proteomes" id="UP000052022"/>
    </source>
</evidence>
<dbReference type="SUPFAM" id="SSF159245">
    <property type="entry name" value="AttH-like"/>
    <property type="match status" value="1"/>
</dbReference>
<dbReference type="Pfam" id="PF07143">
    <property type="entry name" value="CrtC"/>
    <property type="match status" value="1"/>
</dbReference>
<dbReference type="EMBL" id="CYSD01000042">
    <property type="protein sequence ID" value="CUH81842.1"/>
    <property type="molecule type" value="Genomic_DNA"/>
</dbReference>
<dbReference type="PANTHER" id="PTHR38591:SF1">
    <property type="entry name" value="BLL1000 PROTEIN"/>
    <property type="match status" value="1"/>
</dbReference>
<proteinExistence type="predicted"/>
<accession>A0A0P1GJ17</accession>
<dbReference type="GO" id="GO:0016787">
    <property type="term" value="F:hydrolase activity"/>
    <property type="evidence" value="ECO:0007669"/>
    <property type="project" value="UniProtKB-KW"/>
</dbReference>